<dbReference type="SUPFAM" id="SSF55681">
    <property type="entry name" value="Class II aaRS and biotin synthetases"/>
    <property type="match status" value="1"/>
</dbReference>
<reference evidence="1" key="1">
    <citation type="journal article" date="2012" name="Science">
        <title>Fermentation, hydrogen, and sulfur metabolism in multiple uncultivated bacterial phyla.</title>
        <authorList>
            <person name="Wrighton K.C."/>
            <person name="Thomas B.C."/>
            <person name="Sharon I."/>
            <person name="Miller C.S."/>
            <person name="Castelle C.J."/>
            <person name="VerBerkmoes N.C."/>
            <person name="Wilkins M.J."/>
            <person name="Hettich R.L."/>
            <person name="Lipton M.S."/>
            <person name="Williams K.H."/>
            <person name="Long P.E."/>
            <person name="Banfield J.F."/>
        </authorList>
    </citation>
    <scope>NUCLEOTIDE SEQUENCE [LARGE SCALE GENOMIC DNA]</scope>
</reference>
<accession>K2GA97</accession>
<protein>
    <submittedName>
        <fullName evidence="1">Glycyl-tRNA synthetase</fullName>
    </submittedName>
</protein>
<keyword evidence="1" id="KW-0030">Aminoacyl-tRNA synthetase</keyword>
<dbReference type="InterPro" id="IPR045864">
    <property type="entry name" value="aa-tRNA-synth_II/BPL/LPL"/>
</dbReference>
<dbReference type="EMBL" id="AMFJ01000583">
    <property type="protein sequence ID" value="EKE27059.1"/>
    <property type="molecule type" value="Genomic_DNA"/>
</dbReference>
<proteinExistence type="predicted"/>
<gene>
    <name evidence="1" type="ORF">ACD_4C00067G0001</name>
</gene>
<evidence type="ECO:0000313" key="1">
    <source>
        <dbReference type="EMBL" id="EKE27059.1"/>
    </source>
</evidence>
<keyword evidence="1" id="KW-0436">Ligase</keyword>
<dbReference type="GO" id="GO:0004812">
    <property type="term" value="F:aminoacyl-tRNA ligase activity"/>
    <property type="evidence" value="ECO:0007669"/>
    <property type="project" value="UniProtKB-KW"/>
</dbReference>
<dbReference type="Gene3D" id="3.30.930.10">
    <property type="entry name" value="Bira Bifunctional Protein, Domain 2"/>
    <property type="match status" value="1"/>
</dbReference>
<dbReference type="AlphaFoldDB" id="K2GA97"/>
<feature type="non-terminal residue" evidence="1">
    <location>
        <position position="56"/>
    </location>
</feature>
<organism evidence="1">
    <name type="scientific">uncultured bacterium</name>
    <name type="common">gcode 4</name>
    <dbReference type="NCBI Taxonomy" id="1234023"/>
    <lineage>
        <taxon>Bacteria</taxon>
        <taxon>environmental samples</taxon>
    </lineage>
</organism>
<name>K2GA97_9BACT</name>
<comment type="caution">
    <text evidence="1">The sequence shown here is derived from an EMBL/GenBank/DDBJ whole genome shotgun (WGS) entry which is preliminary data.</text>
</comment>
<sequence>MAVEMKDIVELAKSRWFVFQWSEIYGWLANTWDYGPYWSILKENIKNAWIKYFVQE</sequence>